<accession>A0A386WF04</accession>
<dbReference type="Gene3D" id="3.40.50.2020">
    <property type="match status" value="2"/>
</dbReference>
<dbReference type="PANTHER" id="PTHR10210:SF41">
    <property type="entry name" value="RIBOSE-PHOSPHATE PYROPHOSPHOKINASE 1, CHLOROPLASTIC"/>
    <property type="match status" value="1"/>
</dbReference>
<dbReference type="InterPro" id="IPR005946">
    <property type="entry name" value="Rib-P_diPkinase"/>
</dbReference>
<dbReference type="InterPro" id="IPR029057">
    <property type="entry name" value="PRTase-like"/>
</dbReference>
<dbReference type="CDD" id="cd06223">
    <property type="entry name" value="PRTases_typeI"/>
    <property type="match status" value="1"/>
</dbReference>
<dbReference type="Proteomes" id="UP000267804">
    <property type="component" value="Chromosome"/>
</dbReference>
<dbReference type="Pfam" id="PF13793">
    <property type="entry name" value="Pribosyltran_N"/>
    <property type="match status" value="1"/>
</dbReference>
<dbReference type="GO" id="GO:0006164">
    <property type="term" value="P:purine nucleotide biosynthetic process"/>
    <property type="evidence" value="ECO:0007669"/>
    <property type="project" value="TreeGrafter"/>
</dbReference>
<dbReference type="KEGG" id="mtua:CSH63_04110"/>
<organism evidence="4 5">
    <name type="scientific">Micromonospora tulbaghiae</name>
    <dbReference type="NCBI Taxonomy" id="479978"/>
    <lineage>
        <taxon>Bacteria</taxon>
        <taxon>Bacillati</taxon>
        <taxon>Actinomycetota</taxon>
        <taxon>Actinomycetes</taxon>
        <taxon>Micromonosporales</taxon>
        <taxon>Micromonosporaceae</taxon>
        <taxon>Micromonospora</taxon>
    </lineage>
</organism>
<dbReference type="GO" id="GO:0004749">
    <property type="term" value="F:ribose phosphate diphosphokinase activity"/>
    <property type="evidence" value="ECO:0007669"/>
    <property type="project" value="TreeGrafter"/>
</dbReference>
<feature type="domain" description="Ribose-phosphate pyrophosphokinase N-terminal" evidence="3">
    <location>
        <begin position="42"/>
        <end position="143"/>
    </location>
</feature>
<feature type="domain" description="Phosphoribosyltransferase" evidence="2">
    <location>
        <begin position="188"/>
        <end position="282"/>
    </location>
</feature>
<dbReference type="PANTHER" id="PTHR10210">
    <property type="entry name" value="RIBOSE-PHOSPHATE DIPHOSPHOKINASE FAMILY MEMBER"/>
    <property type="match status" value="1"/>
</dbReference>
<sequence>MAPCRGGTAMTGSIIVATCRAFAEDFPGQRDHIADSLSRRGIGVDVHHCVDGRFPDGELRVDLPEPGRGRPVLIAQSLTGPGQDPDAALMALLATARAYQDHGAGPVCGFVPHLAYARHDRLIPSQRRPLFVRLLADLAGAAGLGHLIAIASGAEERLRALFHSPELSLISALPLHRHLLERLGTPATCLVAPDKGAHSHVRQLGEALGLPTVALAKDRLGPDQVRAIVPRTATVSAGGHAVVVDDLVTSAGTLEATVAALRSRAPALRISAVATHLRPTATGLRRLDQLFRSGALAGLHVTDSAGHRTGARGLTVVGALPVVADHVAAAFMTESSRLRRAHASNL</sequence>
<dbReference type="GO" id="GO:0002189">
    <property type="term" value="C:ribose phosphate diphosphokinase complex"/>
    <property type="evidence" value="ECO:0007669"/>
    <property type="project" value="TreeGrafter"/>
</dbReference>
<dbReference type="EMBL" id="CP024087">
    <property type="protein sequence ID" value="AYF26663.1"/>
    <property type="molecule type" value="Genomic_DNA"/>
</dbReference>
<protein>
    <submittedName>
        <fullName evidence="4">Uncharacterized protein</fullName>
    </submittedName>
</protein>
<gene>
    <name evidence="4" type="ORF">CSH63_04110</name>
</gene>
<evidence type="ECO:0000313" key="5">
    <source>
        <dbReference type="Proteomes" id="UP000267804"/>
    </source>
</evidence>
<dbReference type="GO" id="GO:0000287">
    <property type="term" value="F:magnesium ion binding"/>
    <property type="evidence" value="ECO:0007669"/>
    <property type="project" value="InterPro"/>
</dbReference>
<evidence type="ECO:0000259" key="3">
    <source>
        <dbReference type="Pfam" id="PF13793"/>
    </source>
</evidence>
<dbReference type="InterPro" id="IPR029099">
    <property type="entry name" value="Pribosyltran_N"/>
</dbReference>
<evidence type="ECO:0000313" key="4">
    <source>
        <dbReference type="EMBL" id="AYF26663.1"/>
    </source>
</evidence>
<dbReference type="GO" id="GO:0005737">
    <property type="term" value="C:cytoplasm"/>
    <property type="evidence" value="ECO:0007669"/>
    <property type="project" value="TreeGrafter"/>
</dbReference>
<dbReference type="Pfam" id="PF00156">
    <property type="entry name" value="Pribosyltran"/>
    <property type="match status" value="1"/>
</dbReference>
<name>A0A386WF04_9ACTN</name>
<reference evidence="4 5" key="1">
    <citation type="submission" date="2017-10" db="EMBL/GenBank/DDBJ databases">
        <title>Integration of genomic and chemical information greatly accelerates assignment of the full stereostructure of myelolactone, a potent inhibitor of myeloma from a marine-derived Micromonospora.</title>
        <authorList>
            <person name="Kim M.C."/>
            <person name="Machado H."/>
            <person name="Jensen P.R."/>
            <person name="Fenical W."/>
        </authorList>
    </citation>
    <scope>NUCLEOTIDE SEQUENCE [LARGE SCALE GENOMIC DNA]</scope>
    <source>
        <strain evidence="4 5">CNY-010</strain>
    </source>
</reference>
<keyword evidence="1" id="KW-0545">Nucleotide biosynthesis</keyword>
<proteinExistence type="predicted"/>
<evidence type="ECO:0000259" key="2">
    <source>
        <dbReference type="Pfam" id="PF00156"/>
    </source>
</evidence>
<dbReference type="AlphaFoldDB" id="A0A386WF04"/>
<evidence type="ECO:0000256" key="1">
    <source>
        <dbReference type="ARBA" id="ARBA00022727"/>
    </source>
</evidence>
<dbReference type="SMART" id="SM01400">
    <property type="entry name" value="Pribosyltran_N"/>
    <property type="match status" value="1"/>
</dbReference>
<dbReference type="InterPro" id="IPR000836">
    <property type="entry name" value="PRTase_dom"/>
</dbReference>
<dbReference type="FunFam" id="3.40.50.2020:FF:000014">
    <property type="entry name" value="Ribose-phosphate pyrophosphokinase 1"/>
    <property type="match status" value="1"/>
</dbReference>
<dbReference type="SUPFAM" id="SSF53271">
    <property type="entry name" value="PRTase-like"/>
    <property type="match status" value="2"/>
</dbReference>
<dbReference type="GO" id="GO:0006015">
    <property type="term" value="P:5-phosphoribose 1-diphosphate biosynthetic process"/>
    <property type="evidence" value="ECO:0007669"/>
    <property type="project" value="TreeGrafter"/>
</dbReference>